<keyword evidence="2" id="KW-1185">Reference proteome</keyword>
<comment type="caution">
    <text evidence="1">The sequence shown here is derived from an EMBL/GenBank/DDBJ whole genome shotgun (WGS) entry which is preliminary data.</text>
</comment>
<dbReference type="EMBL" id="JASBWU010000016">
    <property type="protein sequence ID" value="KAJ9115432.1"/>
    <property type="molecule type" value="Genomic_DNA"/>
</dbReference>
<reference evidence="1" key="1">
    <citation type="submission" date="2023-04" db="EMBL/GenBank/DDBJ databases">
        <title>Draft Genome sequencing of Naganishia species isolated from polar environments using Oxford Nanopore Technology.</title>
        <authorList>
            <person name="Leo P."/>
            <person name="Venkateswaran K."/>
        </authorList>
    </citation>
    <scope>NUCLEOTIDE SEQUENCE</scope>
    <source>
        <strain evidence="1">MNA-CCFEE 5425</strain>
    </source>
</reference>
<protein>
    <submittedName>
        <fullName evidence="1">Uncharacterized protein</fullName>
    </submittedName>
</protein>
<accession>A0ACC2WUZ5</accession>
<evidence type="ECO:0000313" key="1">
    <source>
        <dbReference type="EMBL" id="KAJ9115432.1"/>
    </source>
</evidence>
<evidence type="ECO:0000313" key="2">
    <source>
        <dbReference type="Proteomes" id="UP001243375"/>
    </source>
</evidence>
<proteinExistence type="predicted"/>
<name>A0ACC2WUZ5_9TREE</name>
<sequence length="136" mass="14621">MGPPDTTTQRLPPGSAFLRVPSQTYGKQAAEPNCSVSVATSSAAFSRHSTGNQHAELPAAVTDVDVWKRLIESVAARAHCALMEAKYKPSAPAENDALVVVAELTKLIGQSPVKPKELFNIKVDAYGARQLYVTWE</sequence>
<gene>
    <name evidence="1" type="ORF">QFC22_005189</name>
</gene>
<organism evidence="1 2">
    <name type="scientific">Naganishia vaughanmartiniae</name>
    <dbReference type="NCBI Taxonomy" id="1424756"/>
    <lineage>
        <taxon>Eukaryota</taxon>
        <taxon>Fungi</taxon>
        <taxon>Dikarya</taxon>
        <taxon>Basidiomycota</taxon>
        <taxon>Agaricomycotina</taxon>
        <taxon>Tremellomycetes</taxon>
        <taxon>Filobasidiales</taxon>
        <taxon>Filobasidiaceae</taxon>
        <taxon>Naganishia</taxon>
    </lineage>
</organism>
<dbReference type="Proteomes" id="UP001243375">
    <property type="component" value="Unassembled WGS sequence"/>
</dbReference>